<evidence type="ECO:0000256" key="10">
    <source>
        <dbReference type="ARBA" id="ARBA00029605"/>
    </source>
</evidence>
<evidence type="ECO:0000256" key="7">
    <source>
        <dbReference type="ARBA" id="ARBA00022490"/>
    </source>
</evidence>
<keyword evidence="11" id="KW-0732">Signal</keyword>
<evidence type="ECO:0000256" key="11">
    <source>
        <dbReference type="SAM" id="SignalP"/>
    </source>
</evidence>
<keyword evidence="6" id="KW-0031">Aminopeptidase</keyword>
<protein>
    <recommendedName>
        <fullName evidence="5">Proline iminopeptidase</fullName>
        <ecNumber evidence="4">3.4.11.5</ecNumber>
    </recommendedName>
    <alternativeName>
        <fullName evidence="10">Prolyl aminopeptidase</fullName>
    </alternativeName>
</protein>
<evidence type="ECO:0000256" key="3">
    <source>
        <dbReference type="ARBA" id="ARBA00010088"/>
    </source>
</evidence>
<dbReference type="InterPro" id="IPR002410">
    <property type="entry name" value="Peptidase_S33"/>
</dbReference>
<evidence type="ECO:0000256" key="9">
    <source>
        <dbReference type="ARBA" id="ARBA00022801"/>
    </source>
</evidence>
<keyword evidence="7" id="KW-0963">Cytoplasm</keyword>
<accession>A0ABW0S596</accession>
<evidence type="ECO:0000256" key="8">
    <source>
        <dbReference type="ARBA" id="ARBA00022670"/>
    </source>
</evidence>
<dbReference type="Pfam" id="PF12697">
    <property type="entry name" value="Abhydrolase_6"/>
    <property type="match status" value="1"/>
</dbReference>
<keyword evidence="8" id="KW-0645">Protease</keyword>
<dbReference type="PANTHER" id="PTHR43722">
    <property type="entry name" value="PROLINE IMINOPEPTIDASE"/>
    <property type="match status" value="1"/>
</dbReference>
<dbReference type="EC" id="3.4.11.5" evidence="4"/>
<dbReference type="EMBL" id="JBHSMZ010000024">
    <property type="protein sequence ID" value="MFC5551664.1"/>
    <property type="molecule type" value="Genomic_DNA"/>
</dbReference>
<evidence type="ECO:0000256" key="4">
    <source>
        <dbReference type="ARBA" id="ARBA00012568"/>
    </source>
</evidence>
<gene>
    <name evidence="13" type="ORF">ACFPO9_24365</name>
</gene>
<proteinExistence type="inferred from homology"/>
<dbReference type="PANTHER" id="PTHR43722:SF1">
    <property type="entry name" value="PROLINE IMINOPEPTIDASE"/>
    <property type="match status" value="1"/>
</dbReference>
<dbReference type="GO" id="GO:0016787">
    <property type="term" value="F:hydrolase activity"/>
    <property type="evidence" value="ECO:0007669"/>
    <property type="project" value="UniProtKB-KW"/>
</dbReference>
<comment type="similarity">
    <text evidence="3">Belongs to the peptidase S33 family.</text>
</comment>
<dbReference type="InterPro" id="IPR029058">
    <property type="entry name" value="AB_hydrolase_fold"/>
</dbReference>
<evidence type="ECO:0000313" key="13">
    <source>
        <dbReference type="EMBL" id="MFC5551664.1"/>
    </source>
</evidence>
<reference evidence="14" key="1">
    <citation type="journal article" date="2019" name="Int. J. Syst. Evol. Microbiol.">
        <title>The Global Catalogue of Microorganisms (GCM) 10K type strain sequencing project: providing services to taxonomists for standard genome sequencing and annotation.</title>
        <authorList>
            <consortium name="The Broad Institute Genomics Platform"/>
            <consortium name="The Broad Institute Genome Sequencing Center for Infectious Disease"/>
            <person name="Wu L."/>
            <person name="Ma J."/>
        </authorList>
    </citation>
    <scope>NUCLEOTIDE SEQUENCE [LARGE SCALE GENOMIC DNA]</scope>
    <source>
        <strain evidence="14">CGMCC 4.5798</strain>
    </source>
</reference>
<name>A0ABW0S596_9BURK</name>
<dbReference type="Gene3D" id="3.40.50.1820">
    <property type="entry name" value="alpha/beta hydrolase"/>
    <property type="match status" value="1"/>
</dbReference>
<evidence type="ECO:0000259" key="12">
    <source>
        <dbReference type="Pfam" id="PF12697"/>
    </source>
</evidence>
<evidence type="ECO:0000256" key="2">
    <source>
        <dbReference type="ARBA" id="ARBA00004496"/>
    </source>
</evidence>
<evidence type="ECO:0000256" key="6">
    <source>
        <dbReference type="ARBA" id="ARBA00022438"/>
    </source>
</evidence>
<organism evidence="13 14">
    <name type="scientific">Massilia aerilata</name>
    <dbReference type="NCBI Taxonomy" id="453817"/>
    <lineage>
        <taxon>Bacteria</taxon>
        <taxon>Pseudomonadati</taxon>
        <taxon>Pseudomonadota</taxon>
        <taxon>Betaproteobacteria</taxon>
        <taxon>Burkholderiales</taxon>
        <taxon>Oxalobacteraceae</taxon>
        <taxon>Telluria group</taxon>
        <taxon>Massilia</taxon>
    </lineage>
</organism>
<comment type="caution">
    <text evidence="13">The sequence shown here is derived from an EMBL/GenBank/DDBJ whole genome shotgun (WGS) entry which is preliminary data.</text>
</comment>
<dbReference type="InterPro" id="IPR000073">
    <property type="entry name" value="AB_hydrolase_1"/>
</dbReference>
<dbReference type="PRINTS" id="PR00793">
    <property type="entry name" value="PROAMNOPTASE"/>
</dbReference>
<evidence type="ECO:0000256" key="5">
    <source>
        <dbReference type="ARBA" id="ARBA00021843"/>
    </source>
</evidence>
<dbReference type="Proteomes" id="UP001596086">
    <property type="component" value="Unassembled WGS sequence"/>
</dbReference>
<feature type="domain" description="AB hydrolase-1" evidence="12">
    <location>
        <begin position="67"/>
        <end position="334"/>
    </location>
</feature>
<comment type="catalytic activity">
    <reaction evidence="1">
        <text>Release of N-terminal proline from a peptide.</text>
        <dbReference type="EC" id="3.4.11.5"/>
    </reaction>
</comment>
<sequence length="352" mass="38799">MPRHLLAVLPFLFLQLPAQAQAPAFGLLPDSVCTAAGKAVDERGFVRIGGMEQWVRIKGSSCANPVLVLVHGGPGNPTTPWADNVYKAWEKDFTIVQWDQRGAGMTYGRNPPAEDSLLVLEQLRDDGVEVARYAARRFGKHRVILMGGSWSSVLGMHMAKSNPAMFCGYVSTAQVVGNALSQRGSYDATLALARAAGDADSIGKLEGIGPPPWTNPRNPGIIRRIMRKYEAISTAPAPKSWWAPSPEYATAKYDADYTAGEDYSWLQFVGLKGDGIASKIDLYQLGPKFELPIYMLQGEQDLLTMPEPSRRYFDFIQAPRKEFVLVPRAGHDPNPPMVEAQYRMLKKIGDCR</sequence>
<evidence type="ECO:0000313" key="14">
    <source>
        <dbReference type="Proteomes" id="UP001596086"/>
    </source>
</evidence>
<comment type="subcellular location">
    <subcellularLocation>
        <location evidence="2">Cytoplasm</location>
    </subcellularLocation>
</comment>
<keyword evidence="14" id="KW-1185">Reference proteome</keyword>
<feature type="signal peptide" evidence="11">
    <location>
        <begin position="1"/>
        <end position="20"/>
    </location>
</feature>
<dbReference type="RefSeq" id="WP_379776109.1">
    <property type="nucleotide sequence ID" value="NZ_JBHSMZ010000024.1"/>
</dbReference>
<dbReference type="SUPFAM" id="SSF53474">
    <property type="entry name" value="alpha/beta-Hydrolases"/>
    <property type="match status" value="1"/>
</dbReference>
<keyword evidence="9 13" id="KW-0378">Hydrolase</keyword>
<evidence type="ECO:0000256" key="1">
    <source>
        <dbReference type="ARBA" id="ARBA00001585"/>
    </source>
</evidence>
<dbReference type="InterPro" id="IPR005944">
    <property type="entry name" value="Pro_iminopeptidase"/>
</dbReference>
<feature type="chain" id="PRO_5045457039" description="Proline iminopeptidase" evidence="11">
    <location>
        <begin position="21"/>
        <end position="352"/>
    </location>
</feature>